<dbReference type="PANTHER" id="PTHR31573">
    <property type="entry name" value="ALPHA-KETOGLUTARATE-DEPENDENT DIOXYGENASE ALKB HOMOLOG 2"/>
    <property type="match status" value="1"/>
</dbReference>
<dbReference type="PANTHER" id="PTHR31573:SF1">
    <property type="entry name" value="DNA OXIDATIVE DEMETHYLASE ALKBH2"/>
    <property type="match status" value="1"/>
</dbReference>
<feature type="binding site" evidence="1">
    <location>
        <position position="189"/>
    </location>
    <ligand>
        <name>2-oxoglutarate</name>
        <dbReference type="ChEBI" id="CHEBI:16810"/>
    </ligand>
</feature>
<dbReference type="PROSITE" id="PS51471">
    <property type="entry name" value="FE2OG_OXY"/>
    <property type="match status" value="1"/>
</dbReference>
<dbReference type="InterPro" id="IPR032852">
    <property type="entry name" value="ALKBH2"/>
</dbReference>
<dbReference type="Gene3D" id="2.60.120.590">
    <property type="entry name" value="Alpha-ketoglutarate-dependent dioxygenase AlkB-like"/>
    <property type="match status" value="1"/>
</dbReference>
<keyword evidence="3" id="KW-0560">Oxidoreductase</keyword>
<proteinExistence type="predicted"/>
<feature type="binding site" evidence="1">
    <location>
        <position position="119"/>
    </location>
    <ligand>
        <name>substrate</name>
    </ligand>
</feature>
<dbReference type="Pfam" id="PF13532">
    <property type="entry name" value="2OG-FeII_Oxy_2"/>
    <property type="match status" value="1"/>
</dbReference>
<feature type="binding site" evidence="1">
    <location>
        <begin position="67"/>
        <end position="69"/>
    </location>
    <ligand>
        <name>substrate</name>
    </ligand>
</feature>
<feature type="binding site" evidence="1">
    <location>
        <position position="106"/>
    </location>
    <ligand>
        <name>2-oxoglutarate</name>
        <dbReference type="ChEBI" id="CHEBI:16810"/>
    </ligand>
</feature>
<organism evidence="3 4">
    <name type="scientific">Pseudoalteromonas caenipelagi</name>
    <dbReference type="NCBI Taxonomy" id="2726988"/>
    <lineage>
        <taxon>Bacteria</taxon>
        <taxon>Pseudomonadati</taxon>
        <taxon>Pseudomonadota</taxon>
        <taxon>Gammaproteobacteria</taxon>
        <taxon>Alteromonadales</taxon>
        <taxon>Pseudoalteromonadaceae</taxon>
        <taxon>Pseudoalteromonas</taxon>
    </lineage>
</organism>
<protein>
    <submittedName>
        <fullName evidence="3">Alpha-ketoglutarate-dependent dioxygenase AlkB</fullName>
    </submittedName>
</protein>
<evidence type="ECO:0000313" key="4">
    <source>
        <dbReference type="Proteomes" id="UP000586305"/>
    </source>
</evidence>
<dbReference type="GO" id="GO:0008198">
    <property type="term" value="F:ferrous iron binding"/>
    <property type="evidence" value="ECO:0007669"/>
    <property type="project" value="TreeGrafter"/>
</dbReference>
<comment type="caution">
    <text evidence="3">The sequence shown here is derived from an EMBL/GenBank/DDBJ whole genome shotgun (WGS) entry which is preliminary data.</text>
</comment>
<dbReference type="Proteomes" id="UP000586305">
    <property type="component" value="Unassembled WGS sequence"/>
</dbReference>
<dbReference type="InterPro" id="IPR027450">
    <property type="entry name" value="AlkB-like"/>
</dbReference>
<evidence type="ECO:0000256" key="1">
    <source>
        <dbReference type="PIRSR" id="PIRSR632852-1"/>
    </source>
</evidence>
<dbReference type="GO" id="GO:0006307">
    <property type="term" value="P:DNA alkylation repair"/>
    <property type="evidence" value="ECO:0007669"/>
    <property type="project" value="TreeGrafter"/>
</dbReference>
<dbReference type="GO" id="GO:0051747">
    <property type="term" value="F:cytosine C-5 DNA demethylase activity"/>
    <property type="evidence" value="ECO:0007669"/>
    <property type="project" value="TreeGrafter"/>
</dbReference>
<name>A0A849VFC4_9GAMM</name>
<keyword evidence="3" id="KW-0223">Dioxygenase</keyword>
<gene>
    <name evidence="3" type="ORF">HG263_16335</name>
</gene>
<accession>A0A849VFC4</accession>
<feature type="binding site" evidence="1">
    <location>
        <position position="185"/>
    </location>
    <ligand>
        <name>2-oxoglutarate</name>
        <dbReference type="ChEBI" id="CHEBI:16810"/>
    </ligand>
</feature>
<dbReference type="InterPro" id="IPR005123">
    <property type="entry name" value="Oxoglu/Fe-dep_dioxygenase_dom"/>
</dbReference>
<sequence length="206" mass="23823">MTSSQSEQLLPPGFDYYPKVMSLSKSILLYDYLCRQLNWQQPSIQVYGKHHLIPRMQCFIADRDVSYSYSKQMLDNTPWPEPLLAMRQRLRQTYGYQFNALLANWYRNGQDKMGWHSDDEAELGTEPCIVSISLGATRKFKIKHKATQQQYEIMLQSGSCLIMHGDSQRDYQHSLPVQAKVSSGRINLTFRTVGQQSTKAYSSAHK</sequence>
<dbReference type="InterPro" id="IPR037151">
    <property type="entry name" value="AlkB-like_sf"/>
</dbReference>
<keyword evidence="4" id="KW-1185">Reference proteome</keyword>
<reference evidence="3 4" key="1">
    <citation type="submission" date="2020-04" db="EMBL/GenBank/DDBJ databases">
        <title>Pseudoalteromonas caenipelagi sp. nov., isolated from a tidal flat.</title>
        <authorList>
            <person name="Park S."/>
            <person name="Yoon J.-H."/>
        </authorList>
    </citation>
    <scope>NUCLEOTIDE SEQUENCE [LARGE SCALE GENOMIC DNA]</scope>
    <source>
        <strain evidence="3 4">JBTF-M23</strain>
    </source>
</reference>
<feature type="binding site" evidence="1">
    <location>
        <position position="116"/>
    </location>
    <ligand>
        <name>2-oxoglutarate</name>
        <dbReference type="ChEBI" id="CHEBI:16810"/>
    </ligand>
</feature>
<dbReference type="EMBL" id="JABBPG010000007">
    <property type="protein sequence ID" value="NOU52102.1"/>
    <property type="molecule type" value="Genomic_DNA"/>
</dbReference>
<dbReference type="AlphaFoldDB" id="A0A849VFC4"/>
<feature type="binding site" evidence="1">
    <location>
        <position position="191"/>
    </location>
    <ligand>
        <name>2-oxoglutarate</name>
        <dbReference type="ChEBI" id="CHEBI:16810"/>
    </ligand>
</feature>
<dbReference type="SUPFAM" id="SSF51197">
    <property type="entry name" value="Clavaminate synthase-like"/>
    <property type="match status" value="1"/>
</dbReference>
<evidence type="ECO:0000259" key="2">
    <source>
        <dbReference type="PROSITE" id="PS51471"/>
    </source>
</evidence>
<feature type="binding site" evidence="1">
    <location>
        <position position="104"/>
    </location>
    <ligand>
        <name>2-oxoglutarate</name>
        <dbReference type="ChEBI" id="CHEBI:16810"/>
    </ligand>
</feature>
<evidence type="ECO:0000313" key="3">
    <source>
        <dbReference type="EMBL" id="NOU52102.1"/>
    </source>
</evidence>
<dbReference type="GO" id="GO:0035516">
    <property type="term" value="F:broad specificity oxidative DNA demethylase activity"/>
    <property type="evidence" value="ECO:0007669"/>
    <property type="project" value="TreeGrafter"/>
</dbReference>
<feature type="binding site" evidence="1">
    <location>
        <position position="173"/>
    </location>
    <ligand>
        <name>2-oxoglutarate</name>
        <dbReference type="ChEBI" id="CHEBI:16810"/>
    </ligand>
</feature>
<feature type="domain" description="Fe2OG dioxygenase" evidence="2">
    <location>
        <begin position="97"/>
        <end position="194"/>
    </location>
</feature>